<keyword evidence="8" id="KW-1185">Reference proteome</keyword>
<keyword evidence="3 6" id="KW-0713">Self-incompatibility</keyword>
<dbReference type="Proteomes" id="UP000824120">
    <property type="component" value="Unassembled WGS sequence"/>
</dbReference>
<keyword evidence="5" id="KW-0732">Signal</keyword>
<evidence type="ECO:0000313" key="8">
    <source>
        <dbReference type="Proteomes" id="UP000824120"/>
    </source>
</evidence>
<dbReference type="EMBL" id="JACXVP010000061">
    <property type="protein sequence ID" value="KAG5568706.1"/>
    <property type="molecule type" value="Genomic_DNA"/>
</dbReference>
<dbReference type="PANTHER" id="PTHR31232:SF73">
    <property type="entry name" value="S-PROTEIN HOMOLOG"/>
    <property type="match status" value="1"/>
</dbReference>
<keyword evidence="4 6" id="KW-0964">Secreted</keyword>
<dbReference type="GO" id="GO:0060320">
    <property type="term" value="P:rejection of self pollen"/>
    <property type="evidence" value="ECO:0007669"/>
    <property type="project" value="UniProtKB-KW"/>
</dbReference>
<dbReference type="InterPro" id="IPR010264">
    <property type="entry name" value="Self-incomp_S1"/>
</dbReference>
<evidence type="ECO:0000256" key="4">
    <source>
        <dbReference type="ARBA" id="ARBA00022525"/>
    </source>
</evidence>
<proteinExistence type="inferred from homology"/>
<organism evidence="7 8">
    <name type="scientific">Solanum commersonii</name>
    <name type="common">Commerson's wild potato</name>
    <name type="synonym">Commerson's nightshade</name>
    <dbReference type="NCBI Taxonomy" id="4109"/>
    <lineage>
        <taxon>Eukaryota</taxon>
        <taxon>Viridiplantae</taxon>
        <taxon>Streptophyta</taxon>
        <taxon>Embryophyta</taxon>
        <taxon>Tracheophyta</taxon>
        <taxon>Spermatophyta</taxon>
        <taxon>Magnoliopsida</taxon>
        <taxon>eudicotyledons</taxon>
        <taxon>Gunneridae</taxon>
        <taxon>Pentapetalae</taxon>
        <taxon>asterids</taxon>
        <taxon>lamiids</taxon>
        <taxon>Solanales</taxon>
        <taxon>Solanaceae</taxon>
        <taxon>Solanoideae</taxon>
        <taxon>Solaneae</taxon>
        <taxon>Solanum</taxon>
    </lineage>
</organism>
<reference evidence="7" key="1">
    <citation type="submission" date="2020-09" db="EMBL/GenBank/DDBJ databases">
        <title>De no assembly of potato wild relative species, Solanum commersonii.</title>
        <authorList>
            <person name="Cho K."/>
        </authorList>
    </citation>
    <scope>NUCLEOTIDE SEQUENCE</scope>
    <source>
        <strain evidence="7">LZ3.2</strain>
        <tissue evidence="7">Leaf</tissue>
    </source>
</reference>
<sequence length="237" mass="28571">MTEYYTEVHIVDALPNNDIPLTFHCASKDDDLGYHHPKVGDDFHFEFVPRIWFGHTLFFCHFWWGNKQAKFDVYNHHLDVYCSWNVNTISCFWKVQGDGFYMGPSLYEVKKMHDWIVQAFHYVYIEVHIVDALPNNDIPLTFHCASKDDDLGYHHPKVGDDFHFFFRPHHDIFRHTLFFCHFWWGNKQAMFDVYTYELSVNCSKDENPNDYCYWKIQEDGFYMGPSLDQVRKLHDWN</sequence>
<protein>
    <recommendedName>
        <fullName evidence="6">S-protein homolog</fullName>
    </recommendedName>
</protein>
<dbReference type="Pfam" id="PF05938">
    <property type="entry name" value="Self-incomp_S1"/>
    <property type="match status" value="2"/>
</dbReference>
<comment type="caution">
    <text evidence="7">The sequence shown here is derived from an EMBL/GenBank/DDBJ whole genome shotgun (WGS) entry which is preliminary data.</text>
</comment>
<name>A0A9J5VZZ1_SOLCO</name>
<gene>
    <name evidence="7" type="ORF">H5410_064273</name>
</gene>
<evidence type="ECO:0000256" key="5">
    <source>
        <dbReference type="ARBA" id="ARBA00022729"/>
    </source>
</evidence>
<evidence type="ECO:0000256" key="2">
    <source>
        <dbReference type="ARBA" id="ARBA00005581"/>
    </source>
</evidence>
<dbReference type="PANTHER" id="PTHR31232">
    <property type="match status" value="1"/>
</dbReference>
<evidence type="ECO:0000313" key="7">
    <source>
        <dbReference type="EMBL" id="KAG5568706.1"/>
    </source>
</evidence>
<evidence type="ECO:0000256" key="6">
    <source>
        <dbReference type="RuleBase" id="RU367044"/>
    </source>
</evidence>
<evidence type="ECO:0000256" key="1">
    <source>
        <dbReference type="ARBA" id="ARBA00004613"/>
    </source>
</evidence>
<evidence type="ECO:0000256" key="3">
    <source>
        <dbReference type="ARBA" id="ARBA00022471"/>
    </source>
</evidence>
<dbReference type="OrthoDB" id="1900999at2759"/>
<comment type="subcellular location">
    <subcellularLocation>
        <location evidence="1 6">Secreted</location>
    </subcellularLocation>
</comment>
<accession>A0A9J5VZZ1</accession>
<comment type="similarity">
    <text evidence="2 6">Belongs to the plant self-incompatibility (S1) protein family.</text>
</comment>
<dbReference type="GO" id="GO:0005576">
    <property type="term" value="C:extracellular region"/>
    <property type="evidence" value="ECO:0007669"/>
    <property type="project" value="UniProtKB-SubCell"/>
</dbReference>
<dbReference type="AlphaFoldDB" id="A0A9J5VZZ1"/>